<feature type="transmembrane region" description="Helical" evidence="8">
    <location>
        <begin position="67"/>
        <end position="87"/>
    </location>
</feature>
<evidence type="ECO:0000256" key="2">
    <source>
        <dbReference type="ARBA" id="ARBA00007935"/>
    </source>
</evidence>
<keyword evidence="10" id="KW-1185">Reference proteome</keyword>
<keyword evidence="4" id="KW-1003">Cell membrane</keyword>
<comment type="caution">
    <text evidence="9">The sequence shown here is derived from an EMBL/GenBank/DDBJ whole genome shotgun (WGS) entry which is preliminary data.</text>
</comment>
<feature type="transmembrane region" description="Helical" evidence="8">
    <location>
        <begin position="198"/>
        <end position="220"/>
    </location>
</feature>
<dbReference type="AlphaFoldDB" id="A0A4R6RN77"/>
<sequence>MTAPHPLPTARQATHPAVPLAAGLALVAVLALLGLGMGAEGWQAPWQAWGDAGQRAIVWDIRAPRTLGAFLVGALLGLGGAVAQGLFRNPLAEPHLLGSASGAGLSMALALAAGGAWGWLPGGNDAAVASGLGARLSLTALAFVGALGGVLLTLLLARGAAHTLRLLLAGVVVGVVLGALTQWLMLWSAEAWRAMQAFMLGNTALLGWDACALMAGVWALTLPLALALSRVLDALALGEDTARSLGVPLGLARGVLVGVLAAATAAAVAQAGLVAFVGLAAPHLVRGISGGRHRVLLWAASAMGGVLMLVSDVLARGLLPPQELPVGVLTAVLGGLYLLVLLHRRPA</sequence>
<reference evidence="9 10" key="1">
    <citation type="submission" date="2019-03" db="EMBL/GenBank/DDBJ databases">
        <title>Genomic Encyclopedia of Type Strains, Phase IV (KMG-IV): sequencing the most valuable type-strain genomes for metagenomic binning, comparative biology and taxonomic classification.</title>
        <authorList>
            <person name="Goeker M."/>
        </authorList>
    </citation>
    <scope>NUCLEOTIDE SEQUENCE [LARGE SCALE GENOMIC DNA]</scope>
    <source>
        <strain evidence="9 10">DSM 11901</strain>
    </source>
</reference>
<dbReference type="Proteomes" id="UP000294593">
    <property type="component" value="Unassembled WGS sequence"/>
</dbReference>
<dbReference type="PANTHER" id="PTHR30472:SF25">
    <property type="entry name" value="ABC TRANSPORTER PERMEASE PROTEIN MJ0876-RELATED"/>
    <property type="match status" value="1"/>
</dbReference>
<accession>A0A4R6RN77</accession>
<name>A0A4R6RN77_9BURK</name>
<dbReference type="InterPro" id="IPR037294">
    <property type="entry name" value="ABC_BtuC-like"/>
</dbReference>
<dbReference type="InterPro" id="IPR000522">
    <property type="entry name" value="ABC_transptr_permease_BtuC"/>
</dbReference>
<gene>
    <name evidence="9" type="ORF">EV672_101325</name>
</gene>
<keyword evidence="6 8" id="KW-1133">Transmembrane helix</keyword>
<dbReference type="Gene3D" id="1.10.3470.10">
    <property type="entry name" value="ABC transporter involved in vitamin B12 uptake, BtuC"/>
    <property type="match status" value="1"/>
</dbReference>
<proteinExistence type="inferred from homology"/>
<feature type="transmembrane region" description="Helical" evidence="8">
    <location>
        <begin position="99"/>
        <end position="120"/>
    </location>
</feature>
<feature type="transmembrane region" description="Helical" evidence="8">
    <location>
        <begin position="295"/>
        <end position="318"/>
    </location>
</feature>
<organism evidence="9 10">
    <name type="scientific">Aquabacterium commune</name>
    <dbReference type="NCBI Taxonomy" id="70586"/>
    <lineage>
        <taxon>Bacteria</taxon>
        <taxon>Pseudomonadati</taxon>
        <taxon>Pseudomonadota</taxon>
        <taxon>Betaproteobacteria</taxon>
        <taxon>Burkholderiales</taxon>
        <taxon>Aquabacterium</taxon>
    </lineage>
</organism>
<dbReference type="GO" id="GO:0033214">
    <property type="term" value="P:siderophore-iron import into cell"/>
    <property type="evidence" value="ECO:0007669"/>
    <property type="project" value="TreeGrafter"/>
</dbReference>
<evidence type="ECO:0000256" key="1">
    <source>
        <dbReference type="ARBA" id="ARBA00004651"/>
    </source>
</evidence>
<evidence type="ECO:0000256" key="3">
    <source>
        <dbReference type="ARBA" id="ARBA00022448"/>
    </source>
</evidence>
<evidence type="ECO:0000256" key="6">
    <source>
        <dbReference type="ARBA" id="ARBA00022989"/>
    </source>
</evidence>
<keyword evidence="5 8" id="KW-0812">Transmembrane</keyword>
<feature type="transmembrane region" description="Helical" evidence="8">
    <location>
        <begin position="163"/>
        <end position="186"/>
    </location>
</feature>
<feature type="transmembrane region" description="Helical" evidence="8">
    <location>
        <begin position="255"/>
        <end position="283"/>
    </location>
</feature>
<keyword evidence="7 8" id="KW-0472">Membrane</keyword>
<evidence type="ECO:0000256" key="4">
    <source>
        <dbReference type="ARBA" id="ARBA00022475"/>
    </source>
</evidence>
<dbReference type="PANTHER" id="PTHR30472">
    <property type="entry name" value="FERRIC ENTEROBACTIN TRANSPORT SYSTEM PERMEASE PROTEIN"/>
    <property type="match status" value="1"/>
</dbReference>
<comment type="subcellular location">
    <subcellularLocation>
        <location evidence="1">Cell membrane</location>
        <topology evidence="1">Multi-pass membrane protein</topology>
    </subcellularLocation>
</comment>
<dbReference type="OrthoDB" id="9782305at2"/>
<dbReference type="GO" id="GO:0022857">
    <property type="term" value="F:transmembrane transporter activity"/>
    <property type="evidence" value="ECO:0007669"/>
    <property type="project" value="InterPro"/>
</dbReference>
<dbReference type="SUPFAM" id="SSF81345">
    <property type="entry name" value="ABC transporter involved in vitamin B12 uptake, BtuC"/>
    <property type="match status" value="1"/>
</dbReference>
<evidence type="ECO:0000256" key="7">
    <source>
        <dbReference type="ARBA" id="ARBA00023136"/>
    </source>
</evidence>
<dbReference type="GO" id="GO:0005886">
    <property type="term" value="C:plasma membrane"/>
    <property type="evidence" value="ECO:0007669"/>
    <property type="project" value="UniProtKB-SubCell"/>
</dbReference>
<feature type="transmembrane region" description="Helical" evidence="8">
    <location>
        <begin position="20"/>
        <end position="39"/>
    </location>
</feature>
<feature type="transmembrane region" description="Helical" evidence="8">
    <location>
        <begin position="132"/>
        <end position="157"/>
    </location>
</feature>
<evidence type="ECO:0000256" key="8">
    <source>
        <dbReference type="SAM" id="Phobius"/>
    </source>
</evidence>
<feature type="transmembrane region" description="Helical" evidence="8">
    <location>
        <begin position="324"/>
        <end position="342"/>
    </location>
</feature>
<evidence type="ECO:0000313" key="9">
    <source>
        <dbReference type="EMBL" id="TDP88181.1"/>
    </source>
</evidence>
<protein>
    <submittedName>
        <fullName evidence="9">Iron complex transport system permease protein</fullName>
    </submittedName>
</protein>
<dbReference type="EMBL" id="SNXW01000001">
    <property type="protein sequence ID" value="TDP88181.1"/>
    <property type="molecule type" value="Genomic_DNA"/>
</dbReference>
<evidence type="ECO:0000313" key="10">
    <source>
        <dbReference type="Proteomes" id="UP000294593"/>
    </source>
</evidence>
<evidence type="ECO:0000256" key="5">
    <source>
        <dbReference type="ARBA" id="ARBA00022692"/>
    </source>
</evidence>
<dbReference type="Pfam" id="PF01032">
    <property type="entry name" value="FecCD"/>
    <property type="match status" value="1"/>
</dbReference>
<keyword evidence="3" id="KW-0813">Transport</keyword>
<comment type="similarity">
    <text evidence="2">Belongs to the binding-protein-dependent transport system permease family. FecCD subfamily.</text>
</comment>